<evidence type="ECO:0000259" key="1">
    <source>
        <dbReference type="Pfam" id="PF09423"/>
    </source>
</evidence>
<feature type="domain" description="PhoD-like phosphatase metallophosphatase" evidence="1">
    <location>
        <begin position="148"/>
        <end position="489"/>
    </location>
</feature>
<dbReference type="Proteomes" id="UP000614216">
    <property type="component" value="Unassembled WGS sequence"/>
</dbReference>
<dbReference type="CDD" id="cd07389">
    <property type="entry name" value="MPP_PhoD"/>
    <property type="match status" value="1"/>
</dbReference>
<gene>
    <name evidence="3" type="ORF">JMN32_14570</name>
</gene>
<dbReference type="InterPro" id="IPR038607">
    <property type="entry name" value="PhoD-like_sf"/>
</dbReference>
<dbReference type="InterPro" id="IPR032093">
    <property type="entry name" value="PhoD_N"/>
</dbReference>
<feature type="domain" description="Phospholipase D N-terminal" evidence="2">
    <location>
        <begin position="48"/>
        <end position="137"/>
    </location>
</feature>
<name>A0A937FWV9_9BACT</name>
<evidence type="ECO:0000313" key="4">
    <source>
        <dbReference type="Proteomes" id="UP000614216"/>
    </source>
</evidence>
<dbReference type="PANTHER" id="PTHR43606">
    <property type="entry name" value="PHOSPHATASE, PUTATIVE (AFU_ORTHOLOGUE AFUA_6G08710)-RELATED"/>
    <property type="match status" value="1"/>
</dbReference>
<organism evidence="3 4">
    <name type="scientific">Fulvivirga marina</name>
    <dbReference type="NCBI Taxonomy" id="2494733"/>
    <lineage>
        <taxon>Bacteria</taxon>
        <taxon>Pseudomonadati</taxon>
        <taxon>Bacteroidota</taxon>
        <taxon>Cytophagia</taxon>
        <taxon>Cytophagales</taxon>
        <taxon>Fulvivirgaceae</taxon>
        <taxon>Fulvivirga</taxon>
    </lineage>
</organism>
<evidence type="ECO:0000259" key="2">
    <source>
        <dbReference type="Pfam" id="PF16655"/>
    </source>
</evidence>
<dbReference type="SUPFAM" id="SSF56300">
    <property type="entry name" value="Metallo-dependent phosphatases"/>
    <property type="match status" value="1"/>
</dbReference>
<comment type="caution">
    <text evidence="3">The sequence shown here is derived from an EMBL/GenBank/DDBJ whole genome shotgun (WGS) entry which is preliminary data.</text>
</comment>
<dbReference type="InterPro" id="IPR052900">
    <property type="entry name" value="Phospholipid_Metab_Enz"/>
</dbReference>
<sequence>MKHYQAIILLIALITACSPVKKNEEQPPELPKDGIAQYYDSSLKPFYHSVASGDPLKDMVIIWTRVTPEDSLKTIEVDWEISTDAQFTSIVNSGKVFTGPDVDYTVKVDVDQLSPNTEYYYRFKALGSVSPTGRTNTAPEALVDSLKFAVVSCSNYEWGYFNAYKKLAERNDIDAILHLGDYIYEYPAGTYGDTTLGRKHFPEHEIISLEDYRLRYSQYRLDPDLRAAHQSHPFITIWDDHEIANDSYTEGAQNHQPEEGPYADRREAARKAYYEWLPVRSSSHLYRNFKYGELAELIMLDERLEGRTAPVDSIKDPAFEDESRAMLGSEQMQWFERRLSTTEAHWKIIGNQVIYSYLNWGRPTFNINLDSWDGYPVEQKKISEFIKGNKIDNVVFVTGDTHSAFAFEVTVNPFGDYDPVSGQGAFAVEFGTTSINSGNSDERFPVDSVKHHEQKITNSPVNPHLKYSNLRNHGYLLLSLYPEEVKADFYFVETVKKPSDRQALGKSVTVKSGSHRLLFSE</sequence>
<evidence type="ECO:0000313" key="3">
    <source>
        <dbReference type="EMBL" id="MBL6447539.1"/>
    </source>
</evidence>
<dbReference type="PROSITE" id="PS51257">
    <property type="entry name" value="PROKAR_LIPOPROTEIN"/>
    <property type="match status" value="1"/>
</dbReference>
<keyword evidence="4" id="KW-1185">Reference proteome</keyword>
<dbReference type="Gene3D" id="2.60.40.380">
    <property type="entry name" value="Purple acid phosphatase-like, N-terminal"/>
    <property type="match status" value="1"/>
</dbReference>
<dbReference type="AlphaFoldDB" id="A0A937FWV9"/>
<dbReference type="InterPro" id="IPR018946">
    <property type="entry name" value="PhoD-like_MPP"/>
</dbReference>
<dbReference type="Gene3D" id="3.60.21.70">
    <property type="entry name" value="PhoD-like phosphatase"/>
    <property type="match status" value="1"/>
</dbReference>
<dbReference type="Pfam" id="PF16655">
    <property type="entry name" value="PhoD_N"/>
    <property type="match status" value="1"/>
</dbReference>
<dbReference type="EMBL" id="JAEUGD010000043">
    <property type="protein sequence ID" value="MBL6447539.1"/>
    <property type="molecule type" value="Genomic_DNA"/>
</dbReference>
<dbReference type="PANTHER" id="PTHR43606:SF7">
    <property type="entry name" value="PHOSPHATASE, PUTATIVE (AFU_ORTHOLOGUE AFUA_6G08710)-RELATED"/>
    <property type="match status" value="1"/>
</dbReference>
<dbReference type="RefSeq" id="WP_202857071.1">
    <property type="nucleotide sequence ID" value="NZ_JAEUGD010000043.1"/>
</dbReference>
<reference evidence="3" key="1">
    <citation type="submission" date="2021-01" db="EMBL/GenBank/DDBJ databases">
        <title>Fulvivirga kasyanovii gen. nov., sp nov., a novel member of the phylum Bacteroidetes isolated from seawater in a mussel farm.</title>
        <authorList>
            <person name="Zhao L.-H."/>
            <person name="Wang Z.-J."/>
        </authorList>
    </citation>
    <scope>NUCLEOTIDE SEQUENCE</scope>
    <source>
        <strain evidence="3">29W222</strain>
    </source>
</reference>
<dbReference type="Pfam" id="PF09423">
    <property type="entry name" value="PhoD"/>
    <property type="match status" value="1"/>
</dbReference>
<accession>A0A937FWV9</accession>
<proteinExistence type="predicted"/>
<protein>
    <submittedName>
        <fullName evidence="3">Alkaline phosphatase D family protein</fullName>
    </submittedName>
</protein>
<dbReference type="InterPro" id="IPR029052">
    <property type="entry name" value="Metallo-depent_PP-like"/>
</dbReference>